<dbReference type="OrthoDB" id="9796294at2"/>
<keyword evidence="5" id="KW-0732">Signal</keyword>
<evidence type="ECO:0000256" key="3">
    <source>
        <dbReference type="ARBA" id="ARBA00023004"/>
    </source>
</evidence>
<protein>
    <recommendedName>
        <fullName evidence="6">Cytochrome c domain-containing protein</fullName>
    </recommendedName>
</protein>
<organism evidence="7 8">
    <name type="scientific">Thioalkalivibrio halophilus</name>
    <dbReference type="NCBI Taxonomy" id="252474"/>
    <lineage>
        <taxon>Bacteria</taxon>
        <taxon>Pseudomonadati</taxon>
        <taxon>Pseudomonadota</taxon>
        <taxon>Gammaproteobacteria</taxon>
        <taxon>Chromatiales</taxon>
        <taxon>Ectothiorhodospiraceae</taxon>
        <taxon>Thioalkalivibrio</taxon>
    </lineage>
</organism>
<accession>A0A1V3A087</accession>
<reference evidence="7 8" key="1">
    <citation type="submission" date="2017-02" db="EMBL/GenBank/DDBJ databases">
        <title>Genomic diversity within the haloalkaliphilic genus Thioalkalivibrio.</title>
        <authorList>
            <person name="Ahn A.-C."/>
            <person name="Meier-Kolthoff J."/>
            <person name="Overmars L."/>
            <person name="Richter M."/>
            <person name="Woyke T."/>
            <person name="Sorokin D.Y."/>
            <person name="Muyzer G."/>
        </authorList>
    </citation>
    <scope>NUCLEOTIDE SEQUENCE [LARGE SCALE GENOMIC DNA]</scope>
    <source>
        <strain evidence="7 8">HL17</strain>
    </source>
</reference>
<dbReference type="InterPro" id="IPR036909">
    <property type="entry name" value="Cyt_c-like_dom_sf"/>
</dbReference>
<evidence type="ECO:0000313" key="7">
    <source>
        <dbReference type="EMBL" id="OOC10764.1"/>
    </source>
</evidence>
<evidence type="ECO:0000256" key="4">
    <source>
        <dbReference type="PROSITE-ProRule" id="PRU00433"/>
    </source>
</evidence>
<feature type="signal peptide" evidence="5">
    <location>
        <begin position="1"/>
        <end position="23"/>
    </location>
</feature>
<evidence type="ECO:0000313" key="8">
    <source>
        <dbReference type="Proteomes" id="UP000189177"/>
    </source>
</evidence>
<proteinExistence type="predicted"/>
<evidence type="ECO:0000259" key="6">
    <source>
        <dbReference type="PROSITE" id="PS51007"/>
    </source>
</evidence>
<keyword evidence="2 4" id="KW-0479">Metal-binding</keyword>
<dbReference type="Gene3D" id="1.10.760.10">
    <property type="entry name" value="Cytochrome c-like domain"/>
    <property type="match status" value="1"/>
</dbReference>
<keyword evidence="1 4" id="KW-0349">Heme</keyword>
<keyword evidence="3 4" id="KW-0408">Iron</keyword>
<name>A0A1V3A087_9GAMM</name>
<gene>
    <name evidence="7" type="ORF">B1A74_04200</name>
</gene>
<dbReference type="GO" id="GO:0046872">
    <property type="term" value="F:metal ion binding"/>
    <property type="evidence" value="ECO:0007669"/>
    <property type="project" value="UniProtKB-KW"/>
</dbReference>
<sequence length="101" mass="11036">MRHLTTSLAALTLAGGMAATAQADDIRMGQDLHDNNCVSCHADMHGGDGSDIYTRDGRMVGDREELVAMVRRCDANIGTAFFDDEIEAIVAYLNDEYYGFD</sequence>
<dbReference type="PROSITE" id="PS51007">
    <property type="entry name" value="CYTC"/>
    <property type="match status" value="1"/>
</dbReference>
<dbReference type="STRING" id="252474.B1A74_04200"/>
<dbReference type="GO" id="GO:0009055">
    <property type="term" value="F:electron transfer activity"/>
    <property type="evidence" value="ECO:0007669"/>
    <property type="project" value="InterPro"/>
</dbReference>
<dbReference type="RefSeq" id="WP_018947020.1">
    <property type="nucleotide sequence ID" value="NZ_MUZR01000010.1"/>
</dbReference>
<evidence type="ECO:0000256" key="1">
    <source>
        <dbReference type="ARBA" id="ARBA00022617"/>
    </source>
</evidence>
<evidence type="ECO:0000256" key="2">
    <source>
        <dbReference type="ARBA" id="ARBA00022723"/>
    </source>
</evidence>
<dbReference type="EMBL" id="MUZR01000010">
    <property type="protein sequence ID" value="OOC10764.1"/>
    <property type="molecule type" value="Genomic_DNA"/>
</dbReference>
<comment type="caution">
    <text evidence="7">The sequence shown here is derived from an EMBL/GenBank/DDBJ whole genome shotgun (WGS) entry which is preliminary data.</text>
</comment>
<dbReference type="SUPFAM" id="SSF46626">
    <property type="entry name" value="Cytochrome c"/>
    <property type="match status" value="1"/>
</dbReference>
<feature type="chain" id="PRO_5010717732" description="Cytochrome c domain-containing protein" evidence="5">
    <location>
        <begin position="24"/>
        <end position="101"/>
    </location>
</feature>
<feature type="domain" description="Cytochrome c" evidence="6">
    <location>
        <begin position="24"/>
        <end position="97"/>
    </location>
</feature>
<dbReference type="InterPro" id="IPR009056">
    <property type="entry name" value="Cyt_c-like_dom"/>
</dbReference>
<keyword evidence="8" id="KW-1185">Reference proteome</keyword>
<dbReference type="Pfam" id="PF13442">
    <property type="entry name" value="Cytochrome_CBB3"/>
    <property type="match status" value="1"/>
</dbReference>
<dbReference type="Proteomes" id="UP000189177">
    <property type="component" value="Unassembled WGS sequence"/>
</dbReference>
<dbReference type="AlphaFoldDB" id="A0A1V3A087"/>
<evidence type="ECO:0000256" key="5">
    <source>
        <dbReference type="SAM" id="SignalP"/>
    </source>
</evidence>
<dbReference type="GO" id="GO:0020037">
    <property type="term" value="F:heme binding"/>
    <property type="evidence" value="ECO:0007669"/>
    <property type="project" value="InterPro"/>
</dbReference>